<dbReference type="Pfam" id="PF03841">
    <property type="entry name" value="SelA"/>
    <property type="match status" value="1"/>
</dbReference>
<proteinExistence type="inferred from homology"/>
<comment type="similarity">
    <text evidence="7 8">Belongs to the SelA family.</text>
</comment>
<evidence type="ECO:0000256" key="1">
    <source>
        <dbReference type="ARBA" id="ARBA00001933"/>
    </source>
</evidence>
<dbReference type="EMBL" id="JAFNAA010000020">
    <property type="protein sequence ID" value="MBO1109544.1"/>
    <property type="molecule type" value="Genomic_DNA"/>
</dbReference>
<dbReference type="InterPro" id="IPR004534">
    <property type="entry name" value="SelA_trans"/>
</dbReference>
<dbReference type="InterPro" id="IPR015421">
    <property type="entry name" value="PyrdxlP-dep_Trfase_major"/>
</dbReference>
<feature type="region of interest" description="Disordered" evidence="10">
    <location>
        <begin position="475"/>
        <end position="496"/>
    </location>
</feature>
<organism evidence="12 13">
    <name type="scientific">Plesiomonas shigelloides</name>
    <name type="common">Aeromonas shigelloides</name>
    <dbReference type="NCBI Taxonomy" id="703"/>
    <lineage>
        <taxon>Bacteria</taxon>
        <taxon>Pseudomonadati</taxon>
        <taxon>Pseudomonadota</taxon>
        <taxon>Gammaproteobacteria</taxon>
        <taxon>Enterobacterales</taxon>
        <taxon>Enterobacteriaceae</taxon>
        <taxon>Plesiomonas</taxon>
    </lineage>
</organism>
<dbReference type="SUPFAM" id="SSF53383">
    <property type="entry name" value="PLP-dependent transferases"/>
    <property type="match status" value="1"/>
</dbReference>
<dbReference type="Gene3D" id="3.40.640.10">
    <property type="entry name" value="Type I PLP-dependent aspartate aminotransferase-like (Major domain)"/>
    <property type="match status" value="1"/>
</dbReference>
<keyword evidence="2 8" id="KW-0963">Cytoplasm</keyword>
<comment type="catalytic activity">
    <reaction evidence="8">
        <text>L-seryl-tRNA(Sec) + selenophosphate + H(+) = L-selenocysteinyl-tRNA(Sec) + phosphate</text>
        <dbReference type="Rhea" id="RHEA:22728"/>
        <dbReference type="Rhea" id="RHEA-COMP:9742"/>
        <dbReference type="Rhea" id="RHEA-COMP:9743"/>
        <dbReference type="ChEBI" id="CHEBI:15378"/>
        <dbReference type="ChEBI" id="CHEBI:16144"/>
        <dbReference type="ChEBI" id="CHEBI:43474"/>
        <dbReference type="ChEBI" id="CHEBI:78533"/>
        <dbReference type="ChEBI" id="CHEBI:78573"/>
        <dbReference type="EC" id="2.9.1.1"/>
    </reaction>
</comment>
<dbReference type="InterPro" id="IPR018319">
    <property type="entry name" value="SelA-like"/>
</dbReference>
<name>A0A8I1W7Z5_PLESH</name>
<dbReference type="Gene3D" id="3.90.1150.180">
    <property type="match status" value="1"/>
</dbReference>
<accession>A0A8I1W7Z5</accession>
<sequence>MSHLPVTDAEPSRALYRRIPAIEQLLRHPQIQPLLAHYGNTLITEQLRQLQQQARQHIQTRHSLPNWSDDWPQALQHQLQQRRLAPPRVFNLTGTVLHTNLGRSPMAEAAVTAVSQVMRHPAALEFDLDASARGHRDQQVAQLLCRLTGAEDACIVNNNAAAVLLLLASMAAGQEVVVSRGELVEIGGAFRVPDVMRQAGCLLHEVGTTNRTHLRDYEQAINPHTGLLMKVHTSNYSIQGFTAEVSHAELAALGQQHGLPTAVDLGSGSLIDLTAYGLPAEPMPQTLIAQGISLVSFSGDKLLGGPQAGIIIGKRDLIAKLQRHPLKRALRADKMTLAALEATLNLYLQPEHLRRDLPALHLLTREQSQMRAAAERLMPILQPLFADSFAIASAACASQIGSGSQPLDRLPSWALTFTPHDGRGATLLTLADQWRRLPQPIIGRLQEGRLWLDLRCLLPDDETLFLSQLTERYAASPSKPVHPQPDNQSASSAVTAVTPTADKSLLGGALC</sequence>
<dbReference type="EC" id="2.9.1.1" evidence="8"/>
<dbReference type="Pfam" id="PF12390">
    <property type="entry name" value="Se-cys_synth_N"/>
    <property type="match status" value="1"/>
</dbReference>
<dbReference type="GO" id="GO:0001717">
    <property type="term" value="P:conversion of seryl-tRNAsec to selenocys-tRNAsec"/>
    <property type="evidence" value="ECO:0007669"/>
    <property type="project" value="UniProtKB-UniRule"/>
</dbReference>
<dbReference type="GO" id="GO:0001514">
    <property type="term" value="P:selenocysteine incorporation"/>
    <property type="evidence" value="ECO:0007669"/>
    <property type="project" value="UniProtKB-UniRule"/>
</dbReference>
<evidence type="ECO:0000313" key="12">
    <source>
        <dbReference type="EMBL" id="MBO1109544.1"/>
    </source>
</evidence>
<dbReference type="AlphaFoldDB" id="A0A8I1W7Z5"/>
<dbReference type="FunFam" id="3.40.640.10:FF:000028">
    <property type="entry name" value="L-seryl-tRNA(Sec) selenium transferase"/>
    <property type="match status" value="1"/>
</dbReference>
<comment type="function">
    <text evidence="8">Converts seryl-tRNA(Sec) to selenocysteinyl-tRNA(Sec) required for selenoprotein biosynthesis.</text>
</comment>
<gene>
    <name evidence="8" type="primary">selA</name>
    <name evidence="12" type="ORF">J2R62_15255</name>
</gene>
<comment type="cofactor">
    <cofactor evidence="1 8 9">
        <name>pyridoxal 5'-phosphate</name>
        <dbReference type="ChEBI" id="CHEBI:597326"/>
    </cofactor>
</comment>
<dbReference type="NCBIfam" id="TIGR00474">
    <property type="entry name" value="selA"/>
    <property type="match status" value="1"/>
</dbReference>
<evidence type="ECO:0000256" key="6">
    <source>
        <dbReference type="ARBA" id="ARBA00023266"/>
    </source>
</evidence>
<dbReference type="HAMAP" id="MF_00423">
    <property type="entry name" value="SelA"/>
    <property type="match status" value="1"/>
</dbReference>
<dbReference type="GO" id="GO:0005737">
    <property type="term" value="C:cytoplasm"/>
    <property type="evidence" value="ECO:0007669"/>
    <property type="project" value="UniProtKB-SubCell"/>
</dbReference>
<keyword evidence="6 8" id="KW-0711">Selenium</keyword>
<feature type="domain" description="L-seryl-tRNA selenium transferase N-terminal" evidence="11">
    <location>
        <begin position="16"/>
        <end position="55"/>
    </location>
</feature>
<keyword evidence="5 8" id="KW-0648">Protein biosynthesis</keyword>
<dbReference type="PANTHER" id="PTHR32328">
    <property type="entry name" value="L-SERYL-TRNA(SEC) SELENIUM TRANSFERASE"/>
    <property type="match status" value="1"/>
</dbReference>
<evidence type="ECO:0000256" key="10">
    <source>
        <dbReference type="SAM" id="MobiDB-lite"/>
    </source>
</evidence>
<evidence type="ECO:0000256" key="9">
    <source>
        <dbReference type="PIRSR" id="PIRSR618319-50"/>
    </source>
</evidence>
<feature type="modified residue" description="N6-(pyridoxal phosphate)lysine" evidence="8 9">
    <location>
        <position position="301"/>
    </location>
</feature>
<evidence type="ECO:0000313" key="13">
    <source>
        <dbReference type="Proteomes" id="UP000664658"/>
    </source>
</evidence>
<comment type="caution">
    <text evidence="12">The sequence shown here is derived from an EMBL/GenBank/DDBJ whole genome shotgun (WGS) entry which is preliminary data.</text>
</comment>
<evidence type="ECO:0000256" key="2">
    <source>
        <dbReference type="ARBA" id="ARBA00022490"/>
    </source>
</evidence>
<comment type="subcellular location">
    <subcellularLocation>
        <location evidence="8">Cytoplasm</location>
    </subcellularLocation>
</comment>
<evidence type="ECO:0000256" key="8">
    <source>
        <dbReference type="HAMAP-Rule" id="MF_00423"/>
    </source>
</evidence>
<evidence type="ECO:0000256" key="5">
    <source>
        <dbReference type="ARBA" id="ARBA00022917"/>
    </source>
</evidence>
<dbReference type="InterPro" id="IPR025862">
    <property type="entry name" value="SelA_trans_N_dom"/>
</dbReference>
<dbReference type="GO" id="GO:0004125">
    <property type="term" value="F:L-seryl-tRNA(Sec) selenium transferase activity"/>
    <property type="evidence" value="ECO:0007669"/>
    <property type="project" value="UniProtKB-UniRule"/>
</dbReference>
<protein>
    <recommendedName>
        <fullName evidence="8">L-seryl-tRNA(Sec) selenium transferase</fullName>
        <ecNumber evidence="8">2.9.1.1</ecNumber>
    </recommendedName>
    <alternativeName>
        <fullName evidence="8">Selenocysteine synthase</fullName>
        <shortName evidence="8">Sec synthase</shortName>
    </alternativeName>
    <alternativeName>
        <fullName evidence="8">Selenocysteinyl-tRNA(Sec) synthase</fullName>
    </alternativeName>
</protein>
<comment type="pathway">
    <text evidence="8">Aminoacyl-tRNA biosynthesis; selenocysteinyl-tRNA(Sec) biosynthesis; selenocysteinyl-tRNA(Sec) from L-seryl-tRNA(Sec) (bacterial route): step 1/1.</text>
</comment>
<evidence type="ECO:0000259" key="11">
    <source>
        <dbReference type="Pfam" id="PF12390"/>
    </source>
</evidence>
<keyword evidence="3 8" id="KW-0808">Transferase</keyword>
<evidence type="ECO:0000256" key="3">
    <source>
        <dbReference type="ARBA" id="ARBA00022679"/>
    </source>
</evidence>
<reference evidence="12" key="1">
    <citation type="submission" date="2021-03" db="EMBL/GenBank/DDBJ databases">
        <title>Plesiomonas shigelloides zfcc0051, isolated from zebrafish feces.</title>
        <authorList>
            <person name="Vanderhoek Z."/>
            <person name="Gaulke C."/>
        </authorList>
    </citation>
    <scope>NUCLEOTIDE SEQUENCE</scope>
    <source>
        <strain evidence="12">Zfcc0051</strain>
    </source>
</reference>
<comment type="subunit">
    <text evidence="8">Homodecamer; pentamer of dimers. Binds only one seryl-tRNA(Sec) per dimer.</text>
</comment>
<keyword evidence="4 8" id="KW-0663">Pyridoxal phosphate</keyword>
<dbReference type="PANTHER" id="PTHR32328:SF0">
    <property type="entry name" value="L-SERYL-TRNA(SEC) SELENIUM TRANSFERASE"/>
    <property type="match status" value="1"/>
</dbReference>
<dbReference type="InterPro" id="IPR015424">
    <property type="entry name" value="PyrdxlP-dep_Trfase"/>
</dbReference>
<dbReference type="UniPathway" id="UPA00906">
    <property type="reaction ID" value="UER00896"/>
</dbReference>
<evidence type="ECO:0000256" key="7">
    <source>
        <dbReference type="ARBA" id="ARBA00044507"/>
    </source>
</evidence>
<dbReference type="Proteomes" id="UP000664658">
    <property type="component" value="Unassembled WGS sequence"/>
</dbReference>
<evidence type="ECO:0000256" key="4">
    <source>
        <dbReference type="ARBA" id="ARBA00022898"/>
    </source>
</evidence>